<dbReference type="Proteomes" id="UP000008888">
    <property type="component" value="Chromosome"/>
</dbReference>
<dbReference type="SUPFAM" id="SSF52980">
    <property type="entry name" value="Restriction endonuclease-like"/>
    <property type="match status" value="1"/>
</dbReference>
<name>G0A4N0_METMM</name>
<dbReference type="InterPro" id="IPR012296">
    <property type="entry name" value="Nuclease_put_TT1808"/>
</dbReference>
<evidence type="ECO:0000259" key="1">
    <source>
        <dbReference type="Pfam" id="PF05685"/>
    </source>
</evidence>
<dbReference type="InterPro" id="IPR008538">
    <property type="entry name" value="Uma2"/>
</dbReference>
<dbReference type="Gene3D" id="3.90.1570.10">
    <property type="entry name" value="tt1808, chain A"/>
    <property type="match status" value="1"/>
</dbReference>
<dbReference type="PANTHER" id="PTHR36558:SF1">
    <property type="entry name" value="RESTRICTION ENDONUCLEASE DOMAIN-CONTAINING PROTEIN-RELATED"/>
    <property type="match status" value="1"/>
</dbReference>
<dbReference type="Pfam" id="PF05685">
    <property type="entry name" value="Uma2"/>
    <property type="match status" value="1"/>
</dbReference>
<protein>
    <recommendedName>
        <fullName evidence="1">Putative restriction endonuclease domain-containing protein</fullName>
    </recommendedName>
</protein>
<dbReference type="OrthoDB" id="9799703at2"/>
<dbReference type="HOGENOM" id="CLU_076312_0_2_6"/>
<dbReference type="STRING" id="857087.Metme_4428"/>
<proteinExistence type="predicted"/>
<accession>G0A4N0</accession>
<evidence type="ECO:0000313" key="3">
    <source>
        <dbReference type="Proteomes" id="UP000008888"/>
    </source>
</evidence>
<dbReference type="RefSeq" id="WP_013820984.1">
    <property type="nucleotide sequence ID" value="NC_015572.1"/>
</dbReference>
<keyword evidence="3" id="KW-1185">Reference proteome</keyword>
<dbReference type="CDD" id="cd06260">
    <property type="entry name" value="DUF820-like"/>
    <property type="match status" value="1"/>
</dbReference>
<dbReference type="AlphaFoldDB" id="G0A4N0"/>
<organism evidence="2 3">
    <name type="scientific">Methylomonas methanica (strain DSM 25384 / MC09)</name>
    <dbReference type="NCBI Taxonomy" id="857087"/>
    <lineage>
        <taxon>Bacteria</taxon>
        <taxon>Pseudomonadati</taxon>
        <taxon>Pseudomonadota</taxon>
        <taxon>Gammaproteobacteria</taxon>
        <taxon>Methylococcales</taxon>
        <taxon>Methylococcaceae</taxon>
        <taxon>Methylomonas</taxon>
    </lineage>
</organism>
<dbReference type="eggNOG" id="COG4636">
    <property type="taxonomic scope" value="Bacteria"/>
</dbReference>
<dbReference type="InterPro" id="IPR011335">
    <property type="entry name" value="Restrct_endonuc-II-like"/>
</dbReference>
<evidence type="ECO:0000313" key="2">
    <source>
        <dbReference type="EMBL" id="AEG02771.1"/>
    </source>
</evidence>
<dbReference type="PANTHER" id="PTHR36558">
    <property type="entry name" value="GLR1098 PROTEIN"/>
    <property type="match status" value="1"/>
</dbReference>
<reference evidence="3" key="3">
    <citation type="submission" date="2011-05" db="EMBL/GenBank/DDBJ databases">
        <title>Complete sequence of Methylomonas methanica MC09.</title>
        <authorList>
            <consortium name="US DOE Joint Genome Institute"/>
            <person name="Lucas S."/>
            <person name="Han J."/>
            <person name="Lapidus A."/>
            <person name="Cheng J.-F."/>
            <person name="Goodwin L."/>
            <person name="Pitluck S."/>
            <person name="Peters L."/>
            <person name="Mikhailova N."/>
            <person name="Teshima H."/>
            <person name="Han C."/>
            <person name="Tapia R."/>
            <person name="Land M."/>
            <person name="Hauser L."/>
            <person name="Kyrpides N."/>
            <person name="Ivanova N."/>
            <person name="Pagani I."/>
            <person name="Stein L."/>
            <person name="Woyke T."/>
        </authorList>
    </citation>
    <scope>NUCLEOTIDE SEQUENCE [LARGE SCALE GENOMIC DNA]</scope>
    <source>
        <strain evidence="3">MC09</strain>
    </source>
</reference>
<reference evidence="2 3" key="1">
    <citation type="journal article" date="2011" name="J. Bacteriol.">
        <title>Complete Genome Sequence of the Aerobic Marine Methanotroph Methylomonas methanica MC09.</title>
        <authorList>
            <person name="Boden R."/>
            <person name="Cunliffe M."/>
            <person name="Scanlan J."/>
            <person name="Moussard H."/>
            <person name="Kits K.D."/>
            <person name="Klotz M.G."/>
            <person name="Jetten M.S."/>
            <person name="Vuilleumier S."/>
            <person name="Han J."/>
            <person name="Peters L."/>
            <person name="Mikhailova N."/>
            <person name="Teshima H."/>
            <person name="Tapia R."/>
            <person name="Kyrpides N."/>
            <person name="Ivanova N."/>
            <person name="Pagani I."/>
            <person name="Cheng J.F."/>
            <person name="Goodwin L."/>
            <person name="Han C."/>
            <person name="Hauser L."/>
            <person name="Land M.L."/>
            <person name="Lapidus A."/>
            <person name="Lucas S."/>
            <person name="Pitluck S."/>
            <person name="Woyke T."/>
            <person name="Stein L."/>
            <person name="Murrell J.C."/>
        </authorList>
    </citation>
    <scope>NUCLEOTIDE SEQUENCE [LARGE SCALE GENOMIC DNA]</scope>
    <source>
        <strain evidence="2 3">MC09</strain>
    </source>
</reference>
<dbReference type="KEGG" id="mmt:Metme_4428"/>
<sequence length="198" mass="22613">MAFALEKDKHYTYRDYLTWPDDMRCELIDGEVFMMTPAPLLTHQNVAGEIFFQAKSALRGKPCQALIAPIDVRLPRHGEADEETDVVVQPDVMVVCDSNKLDRRGVRGAPDWVVEVLSPSTAGRDHIQKRRIYERHGVREYWLVHPIDRLLTIYRLIGGEFGKPDIYELQGATPVEAVPDLEIDWQAVLPYLPSDDLT</sequence>
<gene>
    <name evidence="2" type="ordered locus">Metme_4428</name>
</gene>
<reference key="2">
    <citation type="submission" date="2011-05" db="EMBL/GenBank/DDBJ databases">
        <title>Complete genome sequence of the aerobic marine methanotroph Methylomonas methanica MC09.</title>
        <authorList>
            <person name="Boden R."/>
            <person name="Cunliffe M."/>
            <person name="Scanlan J."/>
            <person name="Moussard H."/>
            <person name="Kits K.D."/>
            <person name="Klotz M."/>
            <person name="Jetten M."/>
            <person name="Vuilleumier S."/>
            <person name="Han J."/>
            <person name="Peters L."/>
            <person name="Mikhailova N."/>
            <person name="Teshima H."/>
            <person name="Tapia R."/>
            <person name="Kyrpides N."/>
            <person name="Ivanova N."/>
            <person name="Pagani I."/>
            <person name="Cheng J.-F."/>
            <person name="Goodwin L."/>
            <person name="Han C."/>
            <person name="Hauser L."/>
            <person name="Land M."/>
            <person name="Lapidus A."/>
            <person name="Lucas S."/>
            <person name="Pitluck S."/>
            <person name="Woyke T."/>
            <person name="Stein L.Y."/>
            <person name="Murrell C."/>
        </authorList>
    </citation>
    <scope>NUCLEOTIDE SEQUENCE</scope>
    <source>
        <strain>MC09</strain>
    </source>
</reference>
<feature type="domain" description="Putative restriction endonuclease" evidence="1">
    <location>
        <begin position="15"/>
        <end position="184"/>
    </location>
</feature>
<dbReference type="EMBL" id="CP002738">
    <property type="protein sequence ID" value="AEG02771.1"/>
    <property type="molecule type" value="Genomic_DNA"/>
</dbReference>